<evidence type="ECO:0000256" key="1">
    <source>
        <dbReference type="SAM" id="Phobius"/>
    </source>
</evidence>
<feature type="transmembrane region" description="Helical" evidence="1">
    <location>
        <begin position="289"/>
        <end position="309"/>
    </location>
</feature>
<feature type="transmembrane region" description="Helical" evidence="1">
    <location>
        <begin position="153"/>
        <end position="170"/>
    </location>
</feature>
<keyword evidence="3" id="KW-1185">Reference proteome</keyword>
<name>A0ABX4MDR6_9ACTO</name>
<dbReference type="Proteomes" id="UP000194577">
    <property type="component" value="Unassembled WGS sequence"/>
</dbReference>
<proteinExistence type="predicted"/>
<dbReference type="InterPro" id="IPR036259">
    <property type="entry name" value="MFS_trans_sf"/>
</dbReference>
<gene>
    <name evidence="2" type="ORF">BW737_003725</name>
</gene>
<dbReference type="SUPFAM" id="SSF103473">
    <property type="entry name" value="MFS general substrate transporter"/>
    <property type="match status" value="1"/>
</dbReference>
<dbReference type="PANTHER" id="PTHR11328">
    <property type="entry name" value="MAJOR FACILITATOR SUPERFAMILY DOMAIN-CONTAINING PROTEIN"/>
    <property type="match status" value="1"/>
</dbReference>
<keyword evidence="1" id="KW-0812">Transmembrane</keyword>
<sequence>MQEKKYLKWYNKVGYGSGDVAGNVVYALLSAFVMIYLTDTVGLNSGVVGTLMMLSKFFDGFSDIIFGTLLDRTRTRMGKARPWMLWGFVGCALMIIAVFAIPPSLGETAQYAWFFIAYTLLNSVFYTANNIAYSSLTALITKNSAERVQMGSIRFMFAFGTSLLIQTFTVKGVELLGGGAEGWRTIAIIYALIGLAVNTLSVMSVRELSPEELADRSGMPAEDAERAAAADAAGSEKLPFRESMQLLLANKYYLIILVVFLMTQIFTATLNMGIYFMTYILGDANLLGVFAWAINIPLIAGLLATPWVVSRVGGMYHVNIVGYIIAILGRLGVVAAAYAGSLPLMLICSGIASIGMSPLQGTVNALIAEASEHTFLRSGKRIDGLMFSCTSLGVKVGGGLGTALAGWLLAASGYIANAPVQPDSAINMLYFMYLWIPAIVNGIILFLLSRLDVERSNDRLRAQTVEGAAAAQPLER</sequence>
<feature type="transmembrane region" description="Helical" evidence="1">
    <location>
        <begin position="83"/>
        <end position="105"/>
    </location>
</feature>
<evidence type="ECO:0000313" key="2">
    <source>
        <dbReference type="EMBL" id="PHP53283.1"/>
    </source>
</evidence>
<dbReference type="RefSeq" id="WP_086615478.1">
    <property type="nucleotide sequence ID" value="NZ_MTPX02000025.1"/>
</dbReference>
<dbReference type="Pfam" id="PF13347">
    <property type="entry name" value="MFS_2"/>
    <property type="match status" value="1"/>
</dbReference>
<comment type="caution">
    <text evidence="2">The sequence shown here is derived from an EMBL/GenBank/DDBJ whole genome shotgun (WGS) entry which is preliminary data.</text>
</comment>
<feature type="transmembrane region" description="Helical" evidence="1">
    <location>
        <begin position="430"/>
        <end position="451"/>
    </location>
</feature>
<dbReference type="InterPro" id="IPR001927">
    <property type="entry name" value="Na/Gal_symport"/>
</dbReference>
<dbReference type="InterPro" id="IPR039672">
    <property type="entry name" value="MFS_2"/>
</dbReference>
<feature type="transmembrane region" description="Helical" evidence="1">
    <location>
        <begin position="387"/>
        <end position="410"/>
    </location>
</feature>
<dbReference type="EMBL" id="MTPX02000025">
    <property type="protein sequence ID" value="PHP53283.1"/>
    <property type="molecule type" value="Genomic_DNA"/>
</dbReference>
<organism evidence="2 3">
    <name type="scientific">Actinomyces ruminis</name>
    <dbReference type="NCBI Taxonomy" id="1937003"/>
    <lineage>
        <taxon>Bacteria</taxon>
        <taxon>Bacillati</taxon>
        <taxon>Actinomycetota</taxon>
        <taxon>Actinomycetes</taxon>
        <taxon>Actinomycetales</taxon>
        <taxon>Actinomycetaceae</taxon>
        <taxon>Actinomyces</taxon>
    </lineage>
</organism>
<keyword evidence="1" id="KW-1133">Transmembrane helix</keyword>
<dbReference type="Gene3D" id="1.20.1250.20">
    <property type="entry name" value="MFS general substrate transporter like domains"/>
    <property type="match status" value="2"/>
</dbReference>
<dbReference type="NCBIfam" id="TIGR00792">
    <property type="entry name" value="gph"/>
    <property type="match status" value="1"/>
</dbReference>
<dbReference type="PANTHER" id="PTHR11328:SF24">
    <property type="entry name" value="MAJOR FACILITATOR SUPERFAMILY (MFS) PROFILE DOMAIN-CONTAINING PROTEIN"/>
    <property type="match status" value="1"/>
</dbReference>
<feature type="transmembrane region" description="Helical" evidence="1">
    <location>
        <begin position="111"/>
        <end position="132"/>
    </location>
</feature>
<protein>
    <submittedName>
        <fullName evidence="2">MFS transporter</fullName>
    </submittedName>
</protein>
<feature type="transmembrane region" description="Helical" evidence="1">
    <location>
        <begin position="20"/>
        <end position="38"/>
    </location>
</feature>
<feature type="transmembrane region" description="Helical" evidence="1">
    <location>
        <begin position="50"/>
        <end position="71"/>
    </location>
</feature>
<feature type="transmembrane region" description="Helical" evidence="1">
    <location>
        <begin position="252"/>
        <end position="277"/>
    </location>
</feature>
<reference evidence="2 3" key="1">
    <citation type="submission" date="2017-10" db="EMBL/GenBank/DDBJ databases">
        <title>Draft genome sequence of cellulolytic Actinomyces sp CtC72 isolated from cattle rumen fluid.</title>
        <authorList>
            <person name="Joshi A.J."/>
            <person name="Vasudevan G."/>
            <person name="Lanjekar V.B."/>
            <person name="Hivarkar S."/>
            <person name="Engineer A."/>
            <person name="Pore S.D."/>
            <person name="Dhakephalkar P.K."/>
            <person name="Dagar S."/>
        </authorList>
    </citation>
    <scope>NUCLEOTIDE SEQUENCE [LARGE SCALE GENOMIC DNA]</scope>
    <source>
        <strain evidence="3">CtC72</strain>
    </source>
</reference>
<evidence type="ECO:0000313" key="3">
    <source>
        <dbReference type="Proteomes" id="UP000194577"/>
    </source>
</evidence>
<accession>A0ABX4MDR6</accession>
<keyword evidence="1" id="KW-0472">Membrane</keyword>
<feature type="transmembrane region" description="Helical" evidence="1">
    <location>
        <begin position="344"/>
        <end position="367"/>
    </location>
</feature>
<feature type="transmembrane region" description="Helical" evidence="1">
    <location>
        <begin position="182"/>
        <end position="203"/>
    </location>
</feature>
<feature type="transmembrane region" description="Helical" evidence="1">
    <location>
        <begin position="316"/>
        <end position="338"/>
    </location>
</feature>